<dbReference type="OrthoDB" id="3362246at2759"/>
<gene>
    <name evidence="1" type="ORF">D9619_005067</name>
</gene>
<organism evidence="1 2">
    <name type="scientific">Psilocybe cf. subviscida</name>
    <dbReference type="NCBI Taxonomy" id="2480587"/>
    <lineage>
        <taxon>Eukaryota</taxon>
        <taxon>Fungi</taxon>
        <taxon>Dikarya</taxon>
        <taxon>Basidiomycota</taxon>
        <taxon>Agaricomycotina</taxon>
        <taxon>Agaricomycetes</taxon>
        <taxon>Agaricomycetidae</taxon>
        <taxon>Agaricales</taxon>
        <taxon>Agaricineae</taxon>
        <taxon>Strophariaceae</taxon>
        <taxon>Psilocybe</taxon>
    </lineage>
</organism>
<dbReference type="Proteomes" id="UP000567179">
    <property type="component" value="Unassembled WGS sequence"/>
</dbReference>
<reference evidence="1 2" key="1">
    <citation type="journal article" date="2020" name="ISME J.">
        <title>Uncovering the hidden diversity of litter-decomposition mechanisms in mushroom-forming fungi.</title>
        <authorList>
            <person name="Floudas D."/>
            <person name="Bentzer J."/>
            <person name="Ahren D."/>
            <person name="Johansson T."/>
            <person name="Persson P."/>
            <person name="Tunlid A."/>
        </authorList>
    </citation>
    <scope>NUCLEOTIDE SEQUENCE [LARGE SCALE GENOMIC DNA]</scope>
    <source>
        <strain evidence="1 2">CBS 101986</strain>
    </source>
</reference>
<proteinExistence type="predicted"/>
<evidence type="ECO:0000313" key="2">
    <source>
        <dbReference type="Proteomes" id="UP000567179"/>
    </source>
</evidence>
<dbReference type="EMBL" id="JAACJJ010000014">
    <property type="protein sequence ID" value="KAF5327091.1"/>
    <property type="molecule type" value="Genomic_DNA"/>
</dbReference>
<name>A0A8H5BQA4_9AGAR</name>
<evidence type="ECO:0000313" key="1">
    <source>
        <dbReference type="EMBL" id="KAF5327091.1"/>
    </source>
</evidence>
<protein>
    <submittedName>
        <fullName evidence="1">Uncharacterized protein</fullName>
    </submittedName>
</protein>
<comment type="caution">
    <text evidence="1">The sequence shown here is derived from an EMBL/GenBank/DDBJ whole genome shotgun (WGS) entry which is preliminary data.</text>
</comment>
<sequence length="65" mass="6987">MLILPGDKPNAPVLIDFGQVSSNLLSWTVNVTAGTSLRLNLRDQTGALAQSTPFTVIASSWLIYI</sequence>
<keyword evidence="2" id="KW-1185">Reference proteome</keyword>
<accession>A0A8H5BQA4</accession>
<dbReference type="AlphaFoldDB" id="A0A8H5BQA4"/>